<keyword evidence="12" id="KW-0067">ATP-binding</keyword>
<dbReference type="GO" id="GO:1902975">
    <property type="term" value="P:mitotic DNA replication initiation"/>
    <property type="evidence" value="ECO:0007669"/>
    <property type="project" value="TreeGrafter"/>
</dbReference>
<dbReference type="SMART" id="SM00350">
    <property type="entry name" value="MCM"/>
    <property type="match status" value="1"/>
</dbReference>
<dbReference type="GO" id="GO:0008270">
    <property type="term" value="F:zinc ion binding"/>
    <property type="evidence" value="ECO:0007669"/>
    <property type="project" value="UniProtKB-KW"/>
</dbReference>
<evidence type="ECO:0000256" key="11">
    <source>
        <dbReference type="ARBA" id="ARBA00022833"/>
    </source>
</evidence>
<dbReference type="InterPro" id="IPR059098">
    <property type="entry name" value="WHD_MCM2"/>
</dbReference>
<dbReference type="InterPro" id="IPR018525">
    <property type="entry name" value="MCM_CS"/>
</dbReference>
<dbReference type="EMBL" id="OA570749">
    <property type="protein sequence ID" value="CAD7203526.1"/>
    <property type="molecule type" value="Genomic_DNA"/>
</dbReference>
<keyword evidence="14" id="KW-0539">Nucleus</keyword>
<dbReference type="Pfam" id="PF17855">
    <property type="entry name" value="MCM_lid"/>
    <property type="match status" value="1"/>
</dbReference>
<dbReference type="GO" id="GO:0000727">
    <property type="term" value="P:double-strand break repair via break-induced replication"/>
    <property type="evidence" value="ECO:0007669"/>
    <property type="project" value="TreeGrafter"/>
</dbReference>
<dbReference type="SUPFAM" id="SSF50249">
    <property type="entry name" value="Nucleic acid-binding proteins"/>
    <property type="match status" value="1"/>
</dbReference>
<dbReference type="PANTHER" id="PTHR11630:SF44">
    <property type="entry name" value="DNA REPLICATION LICENSING FACTOR MCM2"/>
    <property type="match status" value="1"/>
</dbReference>
<keyword evidence="13" id="KW-0238">DNA-binding</keyword>
<evidence type="ECO:0000259" key="18">
    <source>
        <dbReference type="PROSITE" id="PS50051"/>
    </source>
</evidence>
<evidence type="ECO:0000256" key="2">
    <source>
        <dbReference type="ARBA" id="ARBA00008010"/>
    </source>
</evidence>
<keyword evidence="8" id="KW-0863">Zinc-finger</keyword>
<dbReference type="Pfam" id="PF14551">
    <property type="entry name" value="MCM_N"/>
    <property type="match status" value="1"/>
</dbReference>
<dbReference type="PRINTS" id="PR01658">
    <property type="entry name" value="MCMPROTEIN2"/>
</dbReference>
<feature type="region of interest" description="Disordered" evidence="17">
    <location>
        <begin position="29"/>
        <end position="108"/>
    </location>
</feature>
<evidence type="ECO:0000256" key="12">
    <source>
        <dbReference type="ARBA" id="ARBA00022840"/>
    </source>
</evidence>
<comment type="subcellular location">
    <subcellularLocation>
        <location evidence="1">Nucleus</location>
    </subcellularLocation>
</comment>
<dbReference type="AlphaFoldDB" id="A0A7R8VSW2"/>
<evidence type="ECO:0000256" key="7">
    <source>
        <dbReference type="ARBA" id="ARBA00022741"/>
    </source>
</evidence>
<evidence type="ECO:0000256" key="17">
    <source>
        <dbReference type="SAM" id="MobiDB-lite"/>
    </source>
</evidence>
<dbReference type="GO" id="GO:0043138">
    <property type="term" value="F:3'-5' DNA helicase activity"/>
    <property type="evidence" value="ECO:0007669"/>
    <property type="project" value="TreeGrafter"/>
</dbReference>
<sequence>MMNHATLPNIFFPSTECCIAGNLLANDYSQGPHSSPGSTSPGRDPQPPERATSPPRELDMFDDESEILGGNLTSVDQNEEEEDGEELFGDNMEADYRPMPALDRYDRDNLDEDDYEDISQTDRQAAELAMKRRDREEGVLTRRGDLELIYEDSDEDEAPRRKRRMAEKAATGELEDVDMIESIENLEDTKGHTTKEWVSMLGPRTEIANRFKSFLRNFVNSKGHYIYKDRIRRMCELNQSSFIVEFPILANKEQVLAFFLPEAPFEMLKIFDEVAKDLVLTIFPSYGRVTSEIHVRISELPLVEELRSFSQLKQGPVRRGYVHSQLKQGPVMRGYVRSMKAKSVLRIRKIHLNQLVRTTGVVTATTGVLPQLSVVKYDCSKCGYVLGPFVQSQSSEVKPGSCPECQSTGPFMINMEQTVYRNYQKITLQESPGRIPAGRIPRSKDCIMLADLCDRCKPGDEIDVTGVYTNNYDGSLNTENGFPVFSTVIMANHIVVKDCKQIVQSLTDEDIATILKLSKDHRIVDRIIASIGPSIYGHEYIKRGIALALFGGESKNPGDKHKLRGDINMLICGDPGTAKSQFLKYVEKIAPRAVFTTGQGASAVGLTAYVRRSPATREWTLEAGALVLADQGVCLIDEFDKMNDADRTSIHEAMEQQSISISKAGIVTSLQARCSVIAAANPIGGRYDATMTFSENVTLSQPILSRFDILCVVRDEVDPMQDQHLAKFVVASHIRHHPSGKKKNAKDEAPVAGNVEPIPQELLKKYIVYGKENVHPQLRSSIDQDKVASMYSQLRQESQATGSMPITVRHVESIIRMAEANARMHLRDHVLEDDINMAIRMMLESFIETQKYSVMKSMKNTFQKYLSFKKDNSELLYYILRQMTLDQLTYIRCLRGPDATTIELNEKDFIDRARLIDIHDVKPFYESKIFKANNYTYDSRRKLIIQTIPEAGVVEK</sequence>
<dbReference type="GO" id="GO:0003697">
    <property type="term" value="F:single-stranded DNA binding"/>
    <property type="evidence" value="ECO:0007669"/>
    <property type="project" value="TreeGrafter"/>
</dbReference>
<evidence type="ECO:0000256" key="1">
    <source>
        <dbReference type="ARBA" id="ARBA00004123"/>
    </source>
</evidence>
<keyword evidence="11" id="KW-0862">Zinc</keyword>
<dbReference type="GO" id="GO:0016787">
    <property type="term" value="F:hydrolase activity"/>
    <property type="evidence" value="ECO:0007669"/>
    <property type="project" value="UniProtKB-KW"/>
</dbReference>
<name>A0A7R8VSW2_TIMDO</name>
<organism evidence="19">
    <name type="scientific">Timema douglasi</name>
    <name type="common">Walking stick</name>
    <dbReference type="NCBI Taxonomy" id="61478"/>
    <lineage>
        <taxon>Eukaryota</taxon>
        <taxon>Metazoa</taxon>
        <taxon>Ecdysozoa</taxon>
        <taxon>Arthropoda</taxon>
        <taxon>Hexapoda</taxon>
        <taxon>Insecta</taxon>
        <taxon>Pterygota</taxon>
        <taxon>Neoptera</taxon>
        <taxon>Polyneoptera</taxon>
        <taxon>Phasmatodea</taxon>
        <taxon>Timematodea</taxon>
        <taxon>Timematoidea</taxon>
        <taxon>Timematidae</taxon>
        <taxon>Timema</taxon>
    </lineage>
</organism>
<accession>A0A7R8VSW2</accession>
<dbReference type="PROSITE" id="PS50051">
    <property type="entry name" value="MCM_2"/>
    <property type="match status" value="1"/>
</dbReference>
<evidence type="ECO:0000256" key="8">
    <source>
        <dbReference type="ARBA" id="ARBA00022771"/>
    </source>
</evidence>
<feature type="compositionally biased region" description="Acidic residues" evidence="17">
    <location>
        <begin position="77"/>
        <end position="88"/>
    </location>
</feature>
<dbReference type="PANTHER" id="PTHR11630">
    <property type="entry name" value="DNA REPLICATION LICENSING FACTOR MCM FAMILY MEMBER"/>
    <property type="match status" value="1"/>
</dbReference>
<dbReference type="Pfam" id="PF23669">
    <property type="entry name" value="WHD_MCM2"/>
    <property type="match status" value="1"/>
</dbReference>
<protein>
    <recommendedName>
        <fullName evidence="4">DNA replication licensing factor MCM2</fullName>
        <ecNumber evidence="3">3.6.4.12</ecNumber>
    </recommendedName>
    <alternativeName>
        <fullName evidence="16">DNA replication licensing factor mcm2</fullName>
    </alternativeName>
</protein>
<dbReference type="InterPro" id="IPR031327">
    <property type="entry name" value="MCM"/>
</dbReference>
<evidence type="ECO:0000256" key="10">
    <source>
        <dbReference type="ARBA" id="ARBA00022806"/>
    </source>
</evidence>
<evidence type="ECO:0000256" key="4">
    <source>
        <dbReference type="ARBA" id="ARBA00018925"/>
    </source>
</evidence>
<dbReference type="Pfam" id="PF12619">
    <property type="entry name" value="MCM2_N"/>
    <property type="match status" value="1"/>
</dbReference>
<evidence type="ECO:0000256" key="14">
    <source>
        <dbReference type="ARBA" id="ARBA00023242"/>
    </source>
</evidence>
<dbReference type="Gene3D" id="2.20.28.10">
    <property type="match status" value="1"/>
</dbReference>
<dbReference type="PRINTS" id="PR01657">
    <property type="entry name" value="MCMFAMILY"/>
</dbReference>
<gene>
    <name evidence="19" type="ORF">TDIB3V08_LOCUS9695</name>
</gene>
<evidence type="ECO:0000256" key="16">
    <source>
        <dbReference type="ARBA" id="ARBA00074927"/>
    </source>
</evidence>
<feature type="compositionally biased region" description="Low complexity" evidence="17">
    <location>
        <begin position="29"/>
        <end position="42"/>
    </location>
</feature>
<keyword evidence="15" id="KW-0131">Cell cycle</keyword>
<proteinExistence type="inferred from homology"/>
<dbReference type="Gene3D" id="3.30.1640.10">
    <property type="entry name" value="mini-chromosome maintenance (MCM) complex, chain A, domain 1"/>
    <property type="match status" value="1"/>
</dbReference>
<dbReference type="InterPro" id="IPR008045">
    <property type="entry name" value="MCM2"/>
</dbReference>
<dbReference type="InterPro" id="IPR033762">
    <property type="entry name" value="MCM_OB"/>
</dbReference>
<dbReference type="SUPFAM" id="SSF52540">
    <property type="entry name" value="P-loop containing nucleoside triphosphate hydrolases"/>
    <property type="match status" value="1"/>
</dbReference>
<feature type="domain" description="MCM C-terminal AAA(+) ATPase" evidence="18">
    <location>
        <begin position="523"/>
        <end position="729"/>
    </location>
</feature>
<dbReference type="GO" id="GO:0005524">
    <property type="term" value="F:ATP binding"/>
    <property type="evidence" value="ECO:0007669"/>
    <property type="project" value="UniProtKB-KW"/>
</dbReference>
<dbReference type="GO" id="GO:0005634">
    <property type="term" value="C:nucleus"/>
    <property type="evidence" value="ECO:0007669"/>
    <property type="project" value="UniProtKB-SubCell"/>
</dbReference>
<dbReference type="Pfam" id="PF17207">
    <property type="entry name" value="MCM_OB"/>
    <property type="match status" value="1"/>
</dbReference>
<dbReference type="FunFam" id="3.40.50.300:FF:000138">
    <property type="entry name" value="DNA helicase"/>
    <property type="match status" value="1"/>
</dbReference>
<dbReference type="GO" id="GO:0017116">
    <property type="term" value="F:single-stranded DNA helicase activity"/>
    <property type="evidence" value="ECO:0007669"/>
    <property type="project" value="TreeGrafter"/>
</dbReference>
<reference evidence="19" key="1">
    <citation type="submission" date="2020-11" db="EMBL/GenBank/DDBJ databases">
        <authorList>
            <person name="Tran Van P."/>
        </authorList>
    </citation>
    <scope>NUCLEOTIDE SEQUENCE</scope>
</reference>
<dbReference type="InterPro" id="IPR027925">
    <property type="entry name" value="MCM_N"/>
</dbReference>
<evidence type="ECO:0000256" key="5">
    <source>
        <dbReference type="ARBA" id="ARBA00022705"/>
    </source>
</evidence>
<dbReference type="GO" id="GO:0042555">
    <property type="term" value="C:MCM complex"/>
    <property type="evidence" value="ECO:0007669"/>
    <property type="project" value="InterPro"/>
</dbReference>
<dbReference type="CDD" id="cd17753">
    <property type="entry name" value="MCM2"/>
    <property type="match status" value="1"/>
</dbReference>
<evidence type="ECO:0000256" key="15">
    <source>
        <dbReference type="ARBA" id="ARBA00023306"/>
    </source>
</evidence>
<dbReference type="Gene3D" id="2.40.50.140">
    <property type="entry name" value="Nucleic acid-binding proteins"/>
    <property type="match status" value="1"/>
</dbReference>
<keyword evidence="10" id="KW-0347">Helicase</keyword>
<dbReference type="InterPro" id="IPR027417">
    <property type="entry name" value="P-loop_NTPase"/>
</dbReference>
<dbReference type="Gene3D" id="3.40.50.300">
    <property type="entry name" value="P-loop containing nucleotide triphosphate hydrolases"/>
    <property type="match status" value="1"/>
</dbReference>
<dbReference type="Pfam" id="PF00493">
    <property type="entry name" value="MCM"/>
    <property type="match status" value="1"/>
</dbReference>
<keyword evidence="5" id="KW-0235">DNA replication</keyword>
<dbReference type="FunFam" id="2.20.28.10:FF:000002">
    <property type="entry name" value="DNA helicase"/>
    <property type="match status" value="1"/>
</dbReference>
<evidence type="ECO:0000313" key="19">
    <source>
        <dbReference type="EMBL" id="CAD7203526.1"/>
    </source>
</evidence>
<dbReference type="PROSITE" id="PS00847">
    <property type="entry name" value="MCM_1"/>
    <property type="match status" value="1"/>
</dbReference>
<keyword evidence="6" id="KW-0479">Metal-binding</keyword>
<keyword evidence="7" id="KW-0547">Nucleotide-binding</keyword>
<dbReference type="InterPro" id="IPR001208">
    <property type="entry name" value="MCM_dom"/>
</dbReference>
<dbReference type="EC" id="3.6.4.12" evidence="3"/>
<evidence type="ECO:0000256" key="9">
    <source>
        <dbReference type="ARBA" id="ARBA00022801"/>
    </source>
</evidence>
<keyword evidence="9" id="KW-0378">Hydrolase</keyword>
<evidence type="ECO:0000256" key="6">
    <source>
        <dbReference type="ARBA" id="ARBA00022723"/>
    </source>
</evidence>
<evidence type="ECO:0000256" key="13">
    <source>
        <dbReference type="ARBA" id="ARBA00023125"/>
    </source>
</evidence>
<comment type="similarity">
    <text evidence="2">Belongs to the MCM family.</text>
</comment>
<evidence type="ECO:0000256" key="3">
    <source>
        <dbReference type="ARBA" id="ARBA00012551"/>
    </source>
</evidence>
<dbReference type="InterPro" id="IPR041562">
    <property type="entry name" value="MCM_lid"/>
</dbReference>
<dbReference type="InterPro" id="IPR012340">
    <property type="entry name" value="NA-bd_OB-fold"/>
</dbReference>